<gene>
    <name evidence="1" type="ORF">BDD43_1098</name>
</gene>
<organism evidence="1 2">
    <name type="scientific">Mucilaginibacter gracilis</name>
    <dbReference type="NCBI Taxonomy" id="423350"/>
    <lineage>
        <taxon>Bacteria</taxon>
        <taxon>Pseudomonadati</taxon>
        <taxon>Bacteroidota</taxon>
        <taxon>Sphingobacteriia</taxon>
        <taxon>Sphingobacteriales</taxon>
        <taxon>Sphingobacteriaceae</taxon>
        <taxon>Mucilaginibacter</taxon>
    </lineage>
</organism>
<dbReference type="RefSeq" id="WP_121196767.1">
    <property type="nucleotide sequence ID" value="NZ_RBKU01000001.1"/>
</dbReference>
<proteinExistence type="predicted"/>
<protein>
    <recommendedName>
        <fullName evidence="3">HxlR family transcriptional regulator</fullName>
    </recommendedName>
</protein>
<dbReference type="Proteomes" id="UP000268007">
    <property type="component" value="Unassembled WGS sequence"/>
</dbReference>
<evidence type="ECO:0000313" key="1">
    <source>
        <dbReference type="EMBL" id="RKR80960.1"/>
    </source>
</evidence>
<dbReference type="OrthoDB" id="9889321at2"/>
<name>A0A495IWB0_9SPHI</name>
<dbReference type="AlphaFoldDB" id="A0A495IWB0"/>
<keyword evidence="2" id="KW-1185">Reference proteome</keyword>
<sequence length="65" mass="7694">MNERNIYKALKQIQKGTMKFSRLNLVCEKLTEMGLVRPIPTQGSIDYELTINGKVFIWDYDNWKL</sequence>
<evidence type="ECO:0000313" key="2">
    <source>
        <dbReference type="Proteomes" id="UP000268007"/>
    </source>
</evidence>
<dbReference type="EMBL" id="RBKU01000001">
    <property type="protein sequence ID" value="RKR80960.1"/>
    <property type="molecule type" value="Genomic_DNA"/>
</dbReference>
<evidence type="ECO:0008006" key="3">
    <source>
        <dbReference type="Google" id="ProtNLM"/>
    </source>
</evidence>
<reference evidence="1 2" key="1">
    <citation type="submission" date="2018-10" db="EMBL/GenBank/DDBJ databases">
        <title>Genomic Encyclopedia of Archaeal and Bacterial Type Strains, Phase II (KMG-II): from individual species to whole genera.</title>
        <authorList>
            <person name="Goeker M."/>
        </authorList>
    </citation>
    <scope>NUCLEOTIDE SEQUENCE [LARGE SCALE GENOMIC DNA]</scope>
    <source>
        <strain evidence="1 2">DSM 18602</strain>
    </source>
</reference>
<accession>A0A495IWB0</accession>
<comment type="caution">
    <text evidence="1">The sequence shown here is derived from an EMBL/GenBank/DDBJ whole genome shotgun (WGS) entry which is preliminary data.</text>
</comment>